<dbReference type="SUPFAM" id="SSF52743">
    <property type="entry name" value="Subtilisin-like"/>
    <property type="match status" value="1"/>
</dbReference>
<dbReference type="InterPro" id="IPR023828">
    <property type="entry name" value="Peptidase_S8_Ser-AS"/>
</dbReference>
<feature type="active site" description="Charge relay system" evidence="5">
    <location>
        <position position="260"/>
    </location>
</feature>
<evidence type="ECO:0000256" key="3">
    <source>
        <dbReference type="ARBA" id="ARBA00022801"/>
    </source>
</evidence>
<keyword evidence="7" id="KW-0812">Transmembrane</keyword>
<dbReference type="Gene3D" id="3.40.50.200">
    <property type="entry name" value="Peptidase S8/S53 domain"/>
    <property type="match status" value="1"/>
</dbReference>
<reference evidence="10 11" key="1">
    <citation type="submission" date="2019-09" db="EMBL/GenBank/DDBJ databases">
        <title>Actinomadura physcomitrii sp. nov., a novel actinomycete isolated from moss [Physcomitrium sphaericum (Ludw) Fuernr].</title>
        <authorList>
            <person name="Zhuang X."/>
            <person name="Liu C."/>
        </authorList>
    </citation>
    <scope>NUCLEOTIDE SEQUENCE [LARGE SCALE GENOMIC DNA]</scope>
    <source>
        <strain evidence="10 11">HMC1</strain>
    </source>
</reference>
<feature type="signal peptide" evidence="8">
    <location>
        <begin position="1"/>
        <end position="22"/>
    </location>
</feature>
<name>A0A6H9Z050_9ACTN</name>
<feature type="region of interest" description="Disordered" evidence="6">
    <location>
        <begin position="25"/>
        <end position="44"/>
    </location>
</feature>
<dbReference type="Pfam" id="PF00082">
    <property type="entry name" value="Peptidase_S8"/>
    <property type="match status" value="1"/>
</dbReference>
<dbReference type="InterPro" id="IPR000209">
    <property type="entry name" value="Peptidase_S8/S53_dom"/>
</dbReference>
<proteinExistence type="inferred from homology"/>
<feature type="region of interest" description="Disordered" evidence="6">
    <location>
        <begin position="374"/>
        <end position="395"/>
    </location>
</feature>
<dbReference type="PROSITE" id="PS00138">
    <property type="entry name" value="SUBTILASE_SER"/>
    <property type="match status" value="1"/>
</dbReference>
<keyword evidence="8" id="KW-0732">Signal</keyword>
<dbReference type="AlphaFoldDB" id="A0A6H9Z050"/>
<evidence type="ECO:0000256" key="1">
    <source>
        <dbReference type="ARBA" id="ARBA00011073"/>
    </source>
</evidence>
<protein>
    <submittedName>
        <fullName evidence="10">S8 family serine peptidase</fullName>
    </submittedName>
</protein>
<evidence type="ECO:0000313" key="10">
    <source>
        <dbReference type="EMBL" id="KAB2347816.1"/>
    </source>
</evidence>
<accession>A0A6H9Z050</accession>
<dbReference type="InterPro" id="IPR050131">
    <property type="entry name" value="Peptidase_S8_subtilisin-like"/>
</dbReference>
<evidence type="ECO:0000256" key="6">
    <source>
        <dbReference type="SAM" id="MobiDB-lite"/>
    </source>
</evidence>
<dbReference type="PANTHER" id="PTHR43806:SF11">
    <property type="entry name" value="CEREVISIN-RELATED"/>
    <property type="match status" value="1"/>
</dbReference>
<sequence>MRWTAVPAVAVCLMSQAALAPAAEAAPERCEPERGNFPKNQIQQEPWPQTTLPLAQAHEHATGRGVRVAVIDSGSDARNPQLKFEPTIDVTKTGKADCVGHGTEVAAIIGAKKGHSLFVGVAPDATIIPIKYAAGATKNDDRLLVKGVRAAINARADVINISSETHADNPQLRAVIREALSRNIVVVAAAGNIDPERKGRPTPAFPAQYPGVISVGAFGHGGDVTQFSNAQTRVSVIAPGKDILTIAPDGGYIVKDEGTSFAAPFVAGVAALVKQAHPKLTAAQIKQRIEATALGNKGPGSGYGQINPLTAVTQVVDPNAPPAPMSEPGALTLPRREKVDPVTRNVALGIGAGGLALAGLVVAAGMLVPAGRRRGWKPGQVTFSSEDSTPTRRVR</sequence>
<evidence type="ECO:0000256" key="2">
    <source>
        <dbReference type="ARBA" id="ARBA00022670"/>
    </source>
</evidence>
<dbReference type="PRINTS" id="PR00723">
    <property type="entry name" value="SUBTILISIN"/>
</dbReference>
<comment type="caution">
    <text evidence="10">The sequence shown here is derived from an EMBL/GenBank/DDBJ whole genome shotgun (WGS) entry which is preliminary data.</text>
</comment>
<evidence type="ECO:0000313" key="11">
    <source>
        <dbReference type="Proteomes" id="UP000468735"/>
    </source>
</evidence>
<feature type="chain" id="PRO_5026188268" evidence="8">
    <location>
        <begin position="23"/>
        <end position="395"/>
    </location>
</feature>
<organism evidence="10 11">
    <name type="scientific">Actinomadura rudentiformis</name>
    <dbReference type="NCBI Taxonomy" id="359158"/>
    <lineage>
        <taxon>Bacteria</taxon>
        <taxon>Bacillati</taxon>
        <taxon>Actinomycetota</taxon>
        <taxon>Actinomycetes</taxon>
        <taxon>Streptosporangiales</taxon>
        <taxon>Thermomonosporaceae</taxon>
        <taxon>Actinomadura</taxon>
    </lineage>
</organism>
<evidence type="ECO:0000256" key="8">
    <source>
        <dbReference type="SAM" id="SignalP"/>
    </source>
</evidence>
<dbReference type="PROSITE" id="PS51892">
    <property type="entry name" value="SUBTILASE"/>
    <property type="match status" value="1"/>
</dbReference>
<gene>
    <name evidence="10" type="ORF">F8566_18155</name>
</gene>
<feature type="active site" description="Charge relay system" evidence="5">
    <location>
        <position position="72"/>
    </location>
</feature>
<evidence type="ECO:0000259" key="9">
    <source>
        <dbReference type="Pfam" id="PF00082"/>
    </source>
</evidence>
<feature type="transmembrane region" description="Helical" evidence="7">
    <location>
        <begin position="346"/>
        <end position="368"/>
    </location>
</feature>
<dbReference type="EMBL" id="WBMT01000008">
    <property type="protein sequence ID" value="KAB2347816.1"/>
    <property type="molecule type" value="Genomic_DNA"/>
</dbReference>
<keyword evidence="3 5" id="KW-0378">Hydrolase</keyword>
<dbReference type="InterPro" id="IPR036852">
    <property type="entry name" value="Peptidase_S8/S53_dom_sf"/>
</dbReference>
<dbReference type="PANTHER" id="PTHR43806">
    <property type="entry name" value="PEPTIDASE S8"/>
    <property type="match status" value="1"/>
</dbReference>
<dbReference type="Proteomes" id="UP000468735">
    <property type="component" value="Unassembled WGS sequence"/>
</dbReference>
<dbReference type="GO" id="GO:0006508">
    <property type="term" value="P:proteolysis"/>
    <property type="evidence" value="ECO:0007669"/>
    <property type="project" value="UniProtKB-KW"/>
</dbReference>
<dbReference type="OrthoDB" id="3530033at2"/>
<feature type="domain" description="Peptidase S8/S53" evidence="9">
    <location>
        <begin position="63"/>
        <end position="304"/>
    </location>
</feature>
<keyword evidence="4 5" id="KW-0720">Serine protease</keyword>
<keyword evidence="2 5" id="KW-0645">Protease</keyword>
<feature type="active site" description="Charge relay system" evidence="5">
    <location>
        <position position="101"/>
    </location>
</feature>
<keyword evidence="7" id="KW-1133">Transmembrane helix</keyword>
<comment type="similarity">
    <text evidence="1 5">Belongs to the peptidase S8 family.</text>
</comment>
<feature type="compositionally biased region" description="Basic and acidic residues" evidence="6">
    <location>
        <begin position="26"/>
        <end position="36"/>
    </location>
</feature>
<keyword evidence="11" id="KW-1185">Reference proteome</keyword>
<dbReference type="GO" id="GO:0004252">
    <property type="term" value="F:serine-type endopeptidase activity"/>
    <property type="evidence" value="ECO:0007669"/>
    <property type="project" value="UniProtKB-UniRule"/>
</dbReference>
<evidence type="ECO:0000256" key="5">
    <source>
        <dbReference type="PROSITE-ProRule" id="PRU01240"/>
    </source>
</evidence>
<evidence type="ECO:0000256" key="7">
    <source>
        <dbReference type="SAM" id="Phobius"/>
    </source>
</evidence>
<keyword evidence="7" id="KW-0472">Membrane</keyword>
<dbReference type="InterPro" id="IPR015500">
    <property type="entry name" value="Peptidase_S8_subtilisin-rel"/>
</dbReference>
<evidence type="ECO:0000256" key="4">
    <source>
        <dbReference type="ARBA" id="ARBA00022825"/>
    </source>
</evidence>